<dbReference type="Proteomes" id="UP001558613">
    <property type="component" value="Unassembled WGS sequence"/>
</dbReference>
<protein>
    <submittedName>
        <fullName evidence="2">Uncharacterized protein</fullName>
    </submittedName>
</protein>
<evidence type="ECO:0000256" key="1">
    <source>
        <dbReference type="SAM" id="MobiDB-lite"/>
    </source>
</evidence>
<proteinExistence type="predicted"/>
<keyword evidence="3" id="KW-1185">Reference proteome</keyword>
<feature type="region of interest" description="Disordered" evidence="1">
    <location>
        <begin position="282"/>
        <end position="341"/>
    </location>
</feature>
<dbReference type="EMBL" id="JAYMGO010000038">
    <property type="protein sequence ID" value="KAL1246962.1"/>
    <property type="molecule type" value="Genomic_DNA"/>
</dbReference>
<feature type="region of interest" description="Disordered" evidence="1">
    <location>
        <begin position="1"/>
        <end position="43"/>
    </location>
</feature>
<gene>
    <name evidence="2" type="ORF">QQF64_034293</name>
</gene>
<name>A0ABR3L245_9TELE</name>
<feature type="compositionally biased region" description="Basic and acidic residues" evidence="1">
    <location>
        <begin position="18"/>
        <end position="34"/>
    </location>
</feature>
<organism evidence="2 3">
    <name type="scientific">Cirrhinus molitorella</name>
    <name type="common">mud carp</name>
    <dbReference type="NCBI Taxonomy" id="172907"/>
    <lineage>
        <taxon>Eukaryota</taxon>
        <taxon>Metazoa</taxon>
        <taxon>Chordata</taxon>
        <taxon>Craniata</taxon>
        <taxon>Vertebrata</taxon>
        <taxon>Euteleostomi</taxon>
        <taxon>Actinopterygii</taxon>
        <taxon>Neopterygii</taxon>
        <taxon>Teleostei</taxon>
        <taxon>Ostariophysi</taxon>
        <taxon>Cypriniformes</taxon>
        <taxon>Cyprinidae</taxon>
        <taxon>Labeoninae</taxon>
        <taxon>Labeonini</taxon>
        <taxon>Cirrhinus</taxon>
    </lineage>
</organism>
<feature type="region of interest" description="Disordered" evidence="1">
    <location>
        <begin position="194"/>
        <end position="217"/>
    </location>
</feature>
<sequence length="341" mass="35084">MGGGGYHRKFVGQLSKDVPPRRARDGPRLSDHQRRGPAPYPRRGGPLCMFCSENFQDLHGLILRQAIYWQDQPRTHVPFAPGGGREKGGGPPEPLLLLFPPPGRTGGKRCPGGRGDAGSESSGTRARPRGGASGVFPRGPPPPGRGGGPGQGGRPPGGLSGGLPGLPSRWTGVWGTGPRTRGVFLCGGLPRAGGGRAAPGGGGTLPPHPPRGAPGAPVPFDRCVRPGVYPPRTFGAEFGRLPQQKAAGGTTPLAAPRRAGGGTGPFVACPGSGGFLWPPAFVPIFSPSPKGRRPLGGPAPRRPLRRGGPSPPPLRGKAPRSGPARGHRRGGWITAPEDLWT</sequence>
<feature type="compositionally biased region" description="Pro residues" evidence="1">
    <location>
        <begin position="91"/>
        <end position="103"/>
    </location>
</feature>
<feature type="compositionally biased region" description="Gly residues" evidence="1">
    <location>
        <begin position="145"/>
        <end position="164"/>
    </location>
</feature>
<reference evidence="2 3" key="1">
    <citation type="submission" date="2023-09" db="EMBL/GenBank/DDBJ databases">
        <authorList>
            <person name="Wang M."/>
        </authorList>
    </citation>
    <scope>NUCLEOTIDE SEQUENCE [LARGE SCALE GENOMIC DNA]</scope>
    <source>
        <strain evidence="2">GT-2023</strain>
        <tissue evidence="2">Liver</tissue>
    </source>
</reference>
<evidence type="ECO:0000313" key="3">
    <source>
        <dbReference type="Proteomes" id="UP001558613"/>
    </source>
</evidence>
<accession>A0ABR3L245</accession>
<comment type="caution">
    <text evidence="2">The sequence shown here is derived from an EMBL/GenBank/DDBJ whole genome shotgun (WGS) entry which is preliminary data.</text>
</comment>
<evidence type="ECO:0000313" key="2">
    <source>
        <dbReference type="EMBL" id="KAL1246962.1"/>
    </source>
</evidence>
<feature type="compositionally biased region" description="Basic residues" evidence="1">
    <location>
        <begin position="1"/>
        <end position="10"/>
    </location>
</feature>
<feature type="compositionally biased region" description="Gly residues" evidence="1">
    <location>
        <begin position="194"/>
        <end position="204"/>
    </location>
</feature>
<feature type="region of interest" description="Disordered" evidence="1">
    <location>
        <begin position="77"/>
        <end position="175"/>
    </location>
</feature>